<proteinExistence type="predicted"/>
<gene>
    <name evidence="1" type="ORF">FXB38_30635</name>
</gene>
<reference evidence="1 2" key="1">
    <citation type="submission" date="2019-08" db="EMBL/GenBank/DDBJ databases">
        <title>Bradyrhizobium hipponensis sp. nov., a rhizobium isolated from a Lupinus angustifolius root nodule in Tunisia.</title>
        <authorList>
            <person name="Off K."/>
            <person name="Rejili M."/>
            <person name="Mars M."/>
            <person name="Brachmann A."/>
            <person name="Marin M."/>
        </authorList>
    </citation>
    <scope>NUCLEOTIDE SEQUENCE [LARGE SCALE GENOMIC DNA]</scope>
    <source>
        <strain evidence="1 2">CTAW11</strain>
    </source>
</reference>
<evidence type="ECO:0000313" key="1">
    <source>
        <dbReference type="EMBL" id="TYL76750.1"/>
    </source>
</evidence>
<keyword evidence="2" id="KW-1185">Reference proteome</keyword>
<evidence type="ECO:0008006" key="3">
    <source>
        <dbReference type="Google" id="ProtNLM"/>
    </source>
</evidence>
<sequence>MDKAKALLELVAKRRRETHTQYHHFHSFDGGIWDFDYVVPWTKSACNLNARLMIIGQDWASEEFLRSPKNNKPDRIAARKATGQDEKLRTNRRLKELLEKHFSLSFSETYATDVFVFIKPGDMGTNIPKPDMLYCACKYTFPQIDQVQPVMAICLGAATFNSLREALKYPAMPFKEACEPSPHTVYSRTRTEIFGVPHTGFRGESNAGGMENVDRIWARLAEHFSNKHSSTPSTLVQPPPDHPCG</sequence>
<protein>
    <recommendedName>
        <fullName evidence="3">Uracil-DNA glycosylase-like domain-containing protein</fullName>
    </recommendedName>
</protein>
<dbReference type="AlphaFoldDB" id="A0A5S4WBY2"/>
<organism evidence="1 2">
    <name type="scientific">Bradyrhizobium cytisi</name>
    <dbReference type="NCBI Taxonomy" id="515489"/>
    <lineage>
        <taxon>Bacteria</taxon>
        <taxon>Pseudomonadati</taxon>
        <taxon>Pseudomonadota</taxon>
        <taxon>Alphaproteobacteria</taxon>
        <taxon>Hyphomicrobiales</taxon>
        <taxon>Nitrobacteraceae</taxon>
        <taxon>Bradyrhizobium</taxon>
    </lineage>
</organism>
<dbReference type="SUPFAM" id="SSF52141">
    <property type="entry name" value="Uracil-DNA glycosylase-like"/>
    <property type="match status" value="1"/>
</dbReference>
<name>A0A5S4WBY2_9BRAD</name>
<accession>A0A5S4WBY2</accession>
<comment type="caution">
    <text evidence="1">The sequence shown here is derived from an EMBL/GenBank/DDBJ whole genome shotgun (WGS) entry which is preliminary data.</text>
</comment>
<dbReference type="OrthoDB" id="8255579at2"/>
<evidence type="ECO:0000313" key="2">
    <source>
        <dbReference type="Proteomes" id="UP000324853"/>
    </source>
</evidence>
<dbReference type="EMBL" id="VSSR01000059">
    <property type="protein sequence ID" value="TYL76750.1"/>
    <property type="molecule type" value="Genomic_DNA"/>
</dbReference>
<dbReference type="InterPro" id="IPR036895">
    <property type="entry name" value="Uracil-DNA_glycosylase-like_sf"/>
</dbReference>
<dbReference type="RefSeq" id="WP_148754714.1">
    <property type="nucleotide sequence ID" value="NZ_VSSR01000059.1"/>
</dbReference>
<dbReference type="Proteomes" id="UP000324853">
    <property type="component" value="Unassembled WGS sequence"/>
</dbReference>
<dbReference type="Gene3D" id="3.40.470.10">
    <property type="entry name" value="Uracil-DNA glycosylase-like domain"/>
    <property type="match status" value="1"/>
</dbReference>